<dbReference type="InterPro" id="IPR021398">
    <property type="entry name" value="DUF3037"/>
</dbReference>
<dbReference type="OrthoDB" id="1466785at2"/>
<dbReference type="EMBL" id="CP000492">
    <property type="protein sequence ID" value="ABL64939.1"/>
    <property type="molecule type" value="Genomic_DNA"/>
</dbReference>
<evidence type="ECO:0008006" key="3">
    <source>
        <dbReference type="Google" id="ProtNLM"/>
    </source>
</evidence>
<dbReference type="Pfam" id="PF11236">
    <property type="entry name" value="DUF3037"/>
    <property type="match status" value="1"/>
</dbReference>
<reference evidence="1 2" key="1">
    <citation type="submission" date="2006-12" db="EMBL/GenBank/DDBJ databases">
        <title>Complete sequence of Chlorobium phaeobacteroides DSM 266.</title>
        <authorList>
            <consortium name="US DOE Joint Genome Institute"/>
            <person name="Copeland A."/>
            <person name="Lucas S."/>
            <person name="Lapidus A."/>
            <person name="Barry K."/>
            <person name="Detter J.C."/>
            <person name="Glavina del Rio T."/>
            <person name="Hammon N."/>
            <person name="Israni S."/>
            <person name="Pitluck S."/>
            <person name="Goltsman E."/>
            <person name="Schmutz J."/>
            <person name="Larimer F."/>
            <person name="Land M."/>
            <person name="Hauser L."/>
            <person name="Mikhailova N."/>
            <person name="Li T."/>
            <person name="Overmann J."/>
            <person name="Bryant D.A."/>
            <person name="Richardson P."/>
        </authorList>
    </citation>
    <scope>NUCLEOTIDE SEQUENCE [LARGE SCALE GENOMIC DNA]</scope>
    <source>
        <strain evidence="1 2">DSM 266</strain>
    </source>
</reference>
<dbReference type="KEGG" id="cph:Cpha266_0891"/>
<dbReference type="RefSeq" id="WP_011744766.1">
    <property type="nucleotide sequence ID" value="NC_008639.1"/>
</dbReference>
<proteinExistence type="predicted"/>
<keyword evidence="2" id="KW-1185">Reference proteome</keyword>
<evidence type="ECO:0000313" key="1">
    <source>
        <dbReference type="EMBL" id="ABL64939.1"/>
    </source>
</evidence>
<dbReference type="STRING" id="290317.Cpha266_0891"/>
<sequence>MKTWFTTVKYAPNPDREEYFGIGLIMVSPESGAVKVRFSRERVNRINHALGIAKSSLFESAMQQAEGLAKSSEPLDVKHLEYLSVYENGVIRYAPPKPLVIAQDNPDNSGAELMDQRFDRLYQKLIADKQEKSGRTSKGFALATAFRRKAKKDKVFKSHLDIDYKFDSIELQADILFPDISVDFIGGNGSIYCGSFIDLGVQEKTLQKNIAETFLARNFLASLFDGDGSPSDSQCKIILDKEQAESSYARQAFHSIKLGLEKEPHNLLIVPDTQELMDRVLEEVIEKNVEPFSNWIRKHPPKAFQYS</sequence>
<name>A1BEW2_CHLPD</name>
<dbReference type="AlphaFoldDB" id="A1BEW2"/>
<dbReference type="Proteomes" id="UP000008701">
    <property type="component" value="Chromosome"/>
</dbReference>
<evidence type="ECO:0000313" key="2">
    <source>
        <dbReference type="Proteomes" id="UP000008701"/>
    </source>
</evidence>
<protein>
    <recommendedName>
        <fullName evidence="3">DUF3037 domain-containing protein</fullName>
    </recommendedName>
</protein>
<dbReference type="HOGENOM" id="CLU_905190_0_0_10"/>
<organism evidence="1 2">
    <name type="scientific">Chlorobium phaeobacteroides (strain DSM 266 / SMG 266 / 2430)</name>
    <dbReference type="NCBI Taxonomy" id="290317"/>
    <lineage>
        <taxon>Bacteria</taxon>
        <taxon>Pseudomonadati</taxon>
        <taxon>Chlorobiota</taxon>
        <taxon>Chlorobiia</taxon>
        <taxon>Chlorobiales</taxon>
        <taxon>Chlorobiaceae</taxon>
        <taxon>Chlorobium/Pelodictyon group</taxon>
        <taxon>Chlorobium</taxon>
    </lineage>
</organism>
<accession>A1BEW2</accession>
<gene>
    <name evidence="1" type="ordered locus">Cpha266_0891</name>
</gene>